<evidence type="ECO:0000256" key="1">
    <source>
        <dbReference type="ARBA" id="ARBA00022737"/>
    </source>
</evidence>
<dbReference type="Gene3D" id="3.40.50.300">
    <property type="entry name" value="P-loop containing nucleotide triphosphate hydrolases"/>
    <property type="match status" value="1"/>
</dbReference>
<evidence type="ECO:0000256" key="4">
    <source>
        <dbReference type="SAM" id="Coils"/>
    </source>
</evidence>
<dbReference type="InterPro" id="IPR002110">
    <property type="entry name" value="Ankyrin_rpt"/>
</dbReference>
<dbReference type="Pfam" id="PF00023">
    <property type="entry name" value="Ank"/>
    <property type="match status" value="1"/>
</dbReference>
<feature type="repeat" description="ANK" evidence="3">
    <location>
        <begin position="1298"/>
        <end position="1330"/>
    </location>
</feature>
<dbReference type="InterPro" id="IPR036770">
    <property type="entry name" value="Ankyrin_rpt-contain_sf"/>
</dbReference>
<feature type="repeat" description="ANK" evidence="3">
    <location>
        <begin position="663"/>
        <end position="699"/>
    </location>
</feature>
<dbReference type="HOGENOM" id="CLU_001550_0_0_1"/>
<feature type="repeat" description="ANK" evidence="3">
    <location>
        <begin position="815"/>
        <end position="847"/>
    </location>
</feature>
<dbReference type="InterPro" id="IPR056884">
    <property type="entry name" value="NPHP3-like_N"/>
</dbReference>
<dbReference type="GO" id="GO:0005737">
    <property type="term" value="C:cytoplasm"/>
    <property type="evidence" value="ECO:0007669"/>
    <property type="project" value="TreeGrafter"/>
</dbReference>
<evidence type="ECO:0000256" key="5">
    <source>
        <dbReference type="SAM" id="MobiDB-lite"/>
    </source>
</evidence>
<organism evidence="7 8">
    <name type="scientific">Fusarium oxysporum f. sp. cubense (strain race 1)</name>
    <name type="common">Panama disease fungus</name>
    <dbReference type="NCBI Taxonomy" id="1229664"/>
    <lineage>
        <taxon>Eukaryota</taxon>
        <taxon>Fungi</taxon>
        <taxon>Dikarya</taxon>
        <taxon>Ascomycota</taxon>
        <taxon>Pezizomycotina</taxon>
        <taxon>Sordariomycetes</taxon>
        <taxon>Hypocreomycetidae</taxon>
        <taxon>Hypocreales</taxon>
        <taxon>Nectriaceae</taxon>
        <taxon>Fusarium</taxon>
        <taxon>Fusarium oxysporum species complex</taxon>
    </lineage>
</organism>
<keyword evidence="2 3" id="KW-0040">ANK repeat</keyword>
<dbReference type="Gene3D" id="1.25.40.20">
    <property type="entry name" value="Ankyrin repeat-containing domain"/>
    <property type="match status" value="5"/>
</dbReference>
<dbReference type="PROSITE" id="PS50088">
    <property type="entry name" value="ANK_REPEAT"/>
    <property type="match status" value="5"/>
</dbReference>
<dbReference type="PANTHER" id="PTHR24198:SF165">
    <property type="entry name" value="ANKYRIN REPEAT-CONTAINING PROTEIN-RELATED"/>
    <property type="match status" value="1"/>
</dbReference>
<feature type="repeat" description="ANK" evidence="3">
    <location>
        <begin position="1094"/>
        <end position="1126"/>
    </location>
</feature>
<reference evidence="8" key="1">
    <citation type="submission" date="2012-09" db="EMBL/GenBank/DDBJ databases">
        <title>Genome sequencing and comparative transcriptomics of race 1 and race 4 of banana pathogen: Fusarium oxysporum f. sp. cubense.</title>
        <authorList>
            <person name="Fang X."/>
            <person name="Huang J."/>
        </authorList>
    </citation>
    <scope>NUCLEOTIDE SEQUENCE [LARGE SCALE GENOMIC DNA]</scope>
    <source>
        <strain evidence="8">race 1</strain>
    </source>
</reference>
<evidence type="ECO:0000256" key="2">
    <source>
        <dbReference type="ARBA" id="ARBA00023043"/>
    </source>
</evidence>
<proteinExistence type="predicted"/>
<accession>N4U4D3</accession>
<dbReference type="Pfam" id="PF12796">
    <property type="entry name" value="Ank_2"/>
    <property type="match status" value="2"/>
</dbReference>
<reference evidence="8" key="2">
    <citation type="journal article" date="2014" name="PLoS ONE">
        <title>Genome and Transcriptome Analysis of the Fungal Pathogen Fusarium oxysporum f. sp. cubense Causing Banana Vascular Wilt Disease.</title>
        <authorList>
            <person name="Guo L."/>
            <person name="Han L."/>
            <person name="Yang L."/>
            <person name="Zeng H."/>
            <person name="Fan D."/>
            <person name="Zhu Y."/>
            <person name="Feng Y."/>
            <person name="Wang G."/>
            <person name="Peng C."/>
            <person name="Jiang X."/>
            <person name="Zhou D."/>
            <person name="Ni P."/>
            <person name="Liang C."/>
            <person name="Liu L."/>
            <person name="Wang J."/>
            <person name="Mao C."/>
            <person name="Fang X."/>
            <person name="Peng M."/>
            <person name="Huang J."/>
        </authorList>
    </citation>
    <scope>NUCLEOTIDE SEQUENCE [LARGE SCALE GENOMIC DNA]</scope>
    <source>
        <strain evidence="8">race 1</strain>
    </source>
</reference>
<dbReference type="Proteomes" id="UP000016928">
    <property type="component" value="Unassembled WGS sequence"/>
</dbReference>
<evidence type="ECO:0000256" key="3">
    <source>
        <dbReference type="PROSITE-ProRule" id="PRU00023"/>
    </source>
</evidence>
<keyword evidence="1" id="KW-0677">Repeat</keyword>
<name>N4U4D3_FUSC1</name>
<feature type="repeat" description="ANK" evidence="3">
    <location>
        <begin position="848"/>
        <end position="880"/>
    </location>
</feature>
<feature type="coiled-coil region" evidence="4">
    <location>
        <begin position="29"/>
        <end position="66"/>
    </location>
</feature>
<dbReference type="STRING" id="1229664.N4U4D3"/>
<dbReference type="OMA" id="TTPFPWH"/>
<dbReference type="SMART" id="SM00248">
    <property type="entry name" value="ANK"/>
    <property type="match status" value="13"/>
</dbReference>
<dbReference type="VEuPathDB" id="FungiDB:FOC1_g10005048"/>
<gene>
    <name evidence="7" type="ORF">FOC1_g10005048</name>
</gene>
<keyword evidence="4" id="KW-0175">Coiled coil</keyword>
<dbReference type="PROSITE" id="PS50297">
    <property type="entry name" value="ANK_REP_REGION"/>
    <property type="match status" value="3"/>
</dbReference>
<evidence type="ECO:0000259" key="6">
    <source>
        <dbReference type="Pfam" id="PF24883"/>
    </source>
</evidence>
<dbReference type="Pfam" id="PF24883">
    <property type="entry name" value="NPHP3_N"/>
    <property type="match status" value="1"/>
</dbReference>
<dbReference type="PANTHER" id="PTHR24198">
    <property type="entry name" value="ANKYRIN REPEAT AND PROTEIN KINASE DOMAIN-CONTAINING PROTEIN"/>
    <property type="match status" value="1"/>
</dbReference>
<dbReference type="PRINTS" id="PR01415">
    <property type="entry name" value="ANKYRIN"/>
</dbReference>
<feature type="region of interest" description="Disordered" evidence="5">
    <location>
        <begin position="1453"/>
        <end position="1476"/>
    </location>
</feature>
<protein>
    <submittedName>
        <fullName evidence="7">Ankyrin-3</fullName>
    </submittedName>
</protein>
<dbReference type="SUPFAM" id="SSF52540">
    <property type="entry name" value="P-loop containing nucleoside triphosphate hydrolases"/>
    <property type="match status" value="1"/>
</dbReference>
<feature type="compositionally biased region" description="Low complexity" evidence="5">
    <location>
        <begin position="1456"/>
        <end position="1474"/>
    </location>
</feature>
<dbReference type="InterPro" id="IPR027417">
    <property type="entry name" value="P-loop_NTPase"/>
</dbReference>
<dbReference type="EMBL" id="KB730180">
    <property type="protein sequence ID" value="ENH70748.1"/>
    <property type="molecule type" value="Genomic_DNA"/>
</dbReference>
<dbReference type="SUPFAM" id="SSF48403">
    <property type="entry name" value="Ankyrin repeat"/>
    <property type="match status" value="2"/>
</dbReference>
<sequence>MADPLSLAASIAGLISLADLVFKTTYKFVRAAKDAKDEIQSLIDEINNLASVLRRLEALTSDLEDEGQSFDPTLRNHYLNHCFKTFNKIELRVKKASESFKKSKKIEINTMIAINDRKKRILDHFMKANPQLALQTSIRLRHSMTGLWLTESPTFIRWLETPGSKLWLTGIPGAGKTVLAGSVIQEALSRSYASHRIGVAFFFCDYKESKTWDTVNILGTLASQLARQNNESYNVLDAYYESLYPPKGLPQTADVDELRVQISQMCETFDQTIIVVDGLDECDDLTDEVVDSLIQVAAYSERLSMALFSRDHYNIRARLEEEFEPIQIAAHTEDVELFRWVVCQLDYLCNCAHDQERREALGKLPPDLPESYRRLLERVNNCSVGVQNMVQMCLHFMAVADPKCSSLIRKSTNGKYFEFAHFSVREFLEDKKAISQTTGIEKYWIARSTTNSLLAIQCLRFLQMGNFDKMPHEPNKQVAATRQRDKSYQVSTRMLLKFLSSTGAYNTDWGAEMGLIVWNWAQECDFSLTRDLNLVGSCALMSDDNLVSQIVSAVCSDNIELLKYCVEDRRLKNQVRYSGPVNGLLHLAVKHNAFNVFKALVNAGFDPYTYNDKGDLPIHLCERQGSLRPFKVFKDLGISLVSQDRDGYNNLHYWAQDRPLNYDNNSPLHTLATSEDATNIIWLMEALVQRGFDVNNVGSGFLATTPLVYHLQQSSFQFAEELLELGADPSRDAVLACIVSDNLSFLQKILNQKTNPSAIFGWSDPVTFNIQHLDQTAVVKNGNAFHLASACNSVACLEFILEHASEMDKASMSDEGLTPVHIAAYEGYADAMKLLLKKGFSAMTENRYGFTPMHMAVLGGSLPTVQCLLEHGAPQTLDANGRTPRRISLELGFDGIYEFLGGDTRGGSKELSSFQELAESVEPIERLAISFERAMEEEDYESMKLLIYQGCPVDVPLPSRQGLSALLVALEEENLVMGEWLLQEGASALQADFEGEVLENVIDIAAGRSSLNPLLPELFLKYLLEGGDLKFGFELPLHEAIDKGNTKGLEILLEVAEEYPHYIRFSHMFKDVLSCLLLRDFSCENSWQTWIHSASTTALHSAAWNGNKKAISLLLNRGADIDAADSNGWTPLIYSKDADTAQHLVSLGASMAAVCRFGSLASLINWFGDSLFDEAHPVSLSRLPREFLTVSDPPRFSTNCEEVSLTPEALDKLLKLKFDLLGEDEAGRSMMHYILGEEDLVDWMLGSDQDLSGTTPFPWHLEWCEFSDLAFLTSSFERLQKKVPADLFRKILNLEPSRGWSPLCHAAALNRVDIVANCLEMGADIDFEGSCFGSAVMNASACGSLDTVKLLVRNGASVTYMSKKGFISCFLVAGTEAVREWLICGRFRDQMRVASESDSGCPQKEVPWGGYGEARVLLYGGRARWPEESTLDYAKRLSKMKKRWQGQVLRLHVEEASSSSGTDSDTGTEGDAGSNLEVEFKSEYDLRSRSIRSQLRYAPYLVSDNGSGSESEL</sequence>
<evidence type="ECO:0000313" key="8">
    <source>
        <dbReference type="Proteomes" id="UP000016928"/>
    </source>
</evidence>
<feature type="domain" description="Nephrocystin 3-like N-terminal" evidence="6">
    <location>
        <begin position="145"/>
        <end position="310"/>
    </location>
</feature>
<evidence type="ECO:0000313" key="7">
    <source>
        <dbReference type="EMBL" id="ENH70748.1"/>
    </source>
</evidence>
<dbReference type="OrthoDB" id="194358at2759"/>